<feature type="compositionally biased region" description="Basic and acidic residues" evidence="1">
    <location>
        <begin position="74"/>
        <end position="87"/>
    </location>
</feature>
<organism evidence="2 3">
    <name type="scientific">Corynebacterium kalidii</name>
    <dbReference type="NCBI Taxonomy" id="2931982"/>
    <lineage>
        <taxon>Bacteria</taxon>
        <taxon>Bacillati</taxon>
        <taxon>Actinomycetota</taxon>
        <taxon>Actinomycetes</taxon>
        <taxon>Mycobacteriales</taxon>
        <taxon>Corynebacteriaceae</taxon>
        <taxon>Corynebacterium</taxon>
    </lineage>
</organism>
<comment type="caution">
    <text evidence="2">The sequence shown here is derived from an EMBL/GenBank/DDBJ whole genome shotgun (WGS) entry which is preliminary data.</text>
</comment>
<feature type="region of interest" description="Disordered" evidence="1">
    <location>
        <begin position="51"/>
        <end position="151"/>
    </location>
</feature>
<protein>
    <submittedName>
        <fullName evidence="2">TetR/AcrR family transcriptional regulator</fullName>
    </submittedName>
</protein>
<dbReference type="Gene3D" id="1.10.357.10">
    <property type="entry name" value="Tetracycline Repressor, domain 2"/>
    <property type="match status" value="1"/>
</dbReference>
<dbReference type="SUPFAM" id="SSF46689">
    <property type="entry name" value="Homeodomain-like"/>
    <property type="match status" value="1"/>
</dbReference>
<dbReference type="EMBL" id="JALIEA010000010">
    <property type="protein sequence ID" value="MCJ7857663.1"/>
    <property type="molecule type" value="Genomic_DNA"/>
</dbReference>
<name>A0A9X1WGB2_9CORY</name>
<accession>A0A9X1WGB2</accession>
<dbReference type="Proteomes" id="UP001139207">
    <property type="component" value="Unassembled WGS sequence"/>
</dbReference>
<gene>
    <name evidence="2" type="ORF">MUN33_02890</name>
</gene>
<evidence type="ECO:0000313" key="2">
    <source>
        <dbReference type="EMBL" id="MCJ7857663.1"/>
    </source>
</evidence>
<sequence length="151" mass="16812">MGIGTLYRHFPTRDDLVIGLIEEIADRVLTIIHRYGEGGRDMGDMAWLRPRGCGAETRRPGRPYGRGHAGRQPGVDRHRTSPGEVPRRVPRNPRPRRGQRPRGPRPDRMAFPPRGGRRPLPERAQSFAPGQADWLVDTFITGPAGSSAPRG</sequence>
<evidence type="ECO:0000313" key="3">
    <source>
        <dbReference type="Proteomes" id="UP001139207"/>
    </source>
</evidence>
<keyword evidence="3" id="KW-1185">Reference proteome</keyword>
<reference evidence="2" key="1">
    <citation type="submission" date="2022-04" db="EMBL/GenBank/DDBJ databases">
        <title>Corynebacterium kalidii LD5P10.</title>
        <authorList>
            <person name="Sun J.Q."/>
        </authorList>
    </citation>
    <scope>NUCLEOTIDE SEQUENCE</scope>
    <source>
        <strain evidence="2">LD5P10</strain>
    </source>
</reference>
<feature type="compositionally biased region" description="Basic residues" evidence="1">
    <location>
        <begin position="88"/>
        <end position="103"/>
    </location>
</feature>
<evidence type="ECO:0000256" key="1">
    <source>
        <dbReference type="SAM" id="MobiDB-lite"/>
    </source>
</evidence>
<dbReference type="InterPro" id="IPR009057">
    <property type="entry name" value="Homeodomain-like_sf"/>
</dbReference>
<dbReference type="AlphaFoldDB" id="A0A9X1WGB2"/>
<proteinExistence type="predicted"/>